<evidence type="ECO:0008006" key="3">
    <source>
        <dbReference type="Google" id="ProtNLM"/>
    </source>
</evidence>
<gene>
    <name evidence="1" type="ORF">EC9_21390</name>
</gene>
<proteinExistence type="predicted"/>
<reference evidence="1 2" key="1">
    <citation type="submission" date="2019-02" db="EMBL/GenBank/DDBJ databases">
        <title>Deep-cultivation of Planctomycetes and their phenomic and genomic characterization uncovers novel biology.</title>
        <authorList>
            <person name="Wiegand S."/>
            <person name="Jogler M."/>
            <person name="Boedeker C."/>
            <person name="Pinto D."/>
            <person name="Vollmers J."/>
            <person name="Rivas-Marin E."/>
            <person name="Kohn T."/>
            <person name="Peeters S.H."/>
            <person name="Heuer A."/>
            <person name="Rast P."/>
            <person name="Oberbeckmann S."/>
            <person name="Bunk B."/>
            <person name="Jeske O."/>
            <person name="Meyerdierks A."/>
            <person name="Storesund J.E."/>
            <person name="Kallscheuer N."/>
            <person name="Luecker S."/>
            <person name="Lage O.M."/>
            <person name="Pohl T."/>
            <person name="Merkel B.J."/>
            <person name="Hornburger P."/>
            <person name="Mueller R.-W."/>
            <person name="Bruemmer F."/>
            <person name="Labrenz M."/>
            <person name="Spormann A.M."/>
            <person name="Op den Camp H."/>
            <person name="Overmann J."/>
            <person name="Amann R."/>
            <person name="Jetten M.S.M."/>
            <person name="Mascher T."/>
            <person name="Medema M.H."/>
            <person name="Devos D.P."/>
            <person name="Kaster A.-K."/>
            <person name="Ovreas L."/>
            <person name="Rohde M."/>
            <person name="Galperin M.Y."/>
            <person name="Jogler C."/>
        </authorList>
    </citation>
    <scope>NUCLEOTIDE SEQUENCE [LARGE SCALE GENOMIC DNA]</scope>
    <source>
        <strain evidence="1 2">EC9</strain>
    </source>
</reference>
<dbReference type="KEGG" id="ruv:EC9_21390"/>
<name>A0A517LZB4_9BACT</name>
<dbReference type="Proteomes" id="UP000319557">
    <property type="component" value="Chromosome"/>
</dbReference>
<keyword evidence="2" id="KW-1185">Reference proteome</keyword>
<evidence type="ECO:0000313" key="2">
    <source>
        <dbReference type="Proteomes" id="UP000319557"/>
    </source>
</evidence>
<dbReference type="RefSeq" id="WP_145344727.1">
    <property type="nucleotide sequence ID" value="NZ_CP036261.1"/>
</dbReference>
<dbReference type="OrthoDB" id="289841at2"/>
<dbReference type="AlphaFoldDB" id="A0A517LZB4"/>
<accession>A0A517LZB4</accession>
<evidence type="ECO:0000313" key="1">
    <source>
        <dbReference type="EMBL" id="QDS87956.1"/>
    </source>
</evidence>
<dbReference type="EMBL" id="CP036261">
    <property type="protein sequence ID" value="QDS87956.1"/>
    <property type="molecule type" value="Genomic_DNA"/>
</dbReference>
<protein>
    <recommendedName>
        <fullName evidence="3">ArnR1-like winged helix-turn-helix domain-containing protein</fullName>
    </recommendedName>
</protein>
<sequence length="81" mass="9411">MPVVRDQTFTKSEQSVLKTFREFLMSPGQMLCFYGPELERYRNALKGLTERGLLVKERFKGAYSLTREGFTAMRIVHPHLA</sequence>
<organism evidence="1 2">
    <name type="scientific">Rosistilla ulvae</name>
    <dbReference type="NCBI Taxonomy" id="1930277"/>
    <lineage>
        <taxon>Bacteria</taxon>
        <taxon>Pseudomonadati</taxon>
        <taxon>Planctomycetota</taxon>
        <taxon>Planctomycetia</taxon>
        <taxon>Pirellulales</taxon>
        <taxon>Pirellulaceae</taxon>
        <taxon>Rosistilla</taxon>
    </lineage>
</organism>